<accession>A0A250F8M2</accession>
<dbReference type="InterPro" id="IPR036388">
    <property type="entry name" value="WH-like_DNA-bd_sf"/>
</dbReference>
<name>A0A250F8M2_9FLAO</name>
<dbReference type="AlphaFoldDB" id="A0A250F8M2"/>
<dbReference type="SUPFAM" id="SSF46785">
    <property type="entry name" value="Winged helix' DNA-binding domain"/>
    <property type="match status" value="1"/>
</dbReference>
<dbReference type="Proteomes" id="UP000217276">
    <property type="component" value="Chromosome"/>
</dbReference>
<protein>
    <submittedName>
        <fullName evidence="2">PadR family transcriptional regulator</fullName>
    </submittedName>
</protein>
<dbReference type="PANTHER" id="PTHR33169:SF14">
    <property type="entry name" value="TRANSCRIPTIONAL REGULATOR RV3488"/>
    <property type="match status" value="1"/>
</dbReference>
<dbReference type="RefSeq" id="WP_095913351.1">
    <property type="nucleotide sequence ID" value="NZ_CAUQQP010000023.1"/>
</dbReference>
<feature type="domain" description="Transcription regulator PadR N-terminal" evidence="1">
    <location>
        <begin position="22"/>
        <end position="93"/>
    </location>
</feature>
<evidence type="ECO:0000313" key="2">
    <source>
        <dbReference type="EMBL" id="ATA81482.1"/>
    </source>
</evidence>
<dbReference type="InterPro" id="IPR005149">
    <property type="entry name" value="Tscrpt_reg_PadR_N"/>
</dbReference>
<evidence type="ECO:0000259" key="1">
    <source>
        <dbReference type="Pfam" id="PF03551"/>
    </source>
</evidence>
<organism evidence="2 3">
    <name type="scientific">Capnocytophaga leadbetteri</name>
    <dbReference type="NCBI Taxonomy" id="327575"/>
    <lineage>
        <taxon>Bacteria</taxon>
        <taxon>Pseudomonadati</taxon>
        <taxon>Bacteroidota</taxon>
        <taxon>Flavobacteriia</taxon>
        <taxon>Flavobacteriales</taxon>
        <taxon>Flavobacteriaceae</taxon>
        <taxon>Capnocytophaga</taxon>
    </lineage>
</organism>
<dbReference type="EMBL" id="CP022384">
    <property type="protein sequence ID" value="ATA81482.1"/>
    <property type="molecule type" value="Genomic_DNA"/>
</dbReference>
<evidence type="ECO:0000313" key="3">
    <source>
        <dbReference type="Proteomes" id="UP000217276"/>
    </source>
</evidence>
<keyword evidence="3" id="KW-1185">Reference proteome</keyword>
<sequence length="110" mass="12692">MEEINTEKIKTQMRKGILEMCILSVIDKSKEAYVSDLIETMKNADMIVVEGTLYPLLTRLKNSGLLNYQWKESSAGPPRKYYVLTDSGKLFLSETLKAWRELQTMIDKII</sequence>
<dbReference type="Pfam" id="PF03551">
    <property type="entry name" value="PadR"/>
    <property type="match status" value="1"/>
</dbReference>
<reference evidence="3" key="1">
    <citation type="submission" date="2017-06" db="EMBL/GenBank/DDBJ databases">
        <title>Capnocytophaga spp. assemblies.</title>
        <authorList>
            <person name="Gulvik C.A."/>
        </authorList>
    </citation>
    <scope>NUCLEOTIDE SEQUENCE [LARGE SCALE GENOMIC DNA]</scope>
    <source>
        <strain evidence="3">H6253</strain>
    </source>
</reference>
<dbReference type="InterPro" id="IPR052509">
    <property type="entry name" value="Metal_resp_DNA-bind_regulator"/>
</dbReference>
<dbReference type="InterPro" id="IPR036390">
    <property type="entry name" value="WH_DNA-bd_sf"/>
</dbReference>
<proteinExistence type="predicted"/>
<dbReference type="PANTHER" id="PTHR33169">
    <property type="entry name" value="PADR-FAMILY TRANSCRIPTIONAL REGULATOR"/>
    <property type="match status" value="1"/>
</dbReference>
<dbReference type="Gene3D" id="1.10.10.10">
    <property type="entry name" value="Winged helix-like DNA-binding domain superfamily/Winged helix DNA-binding domain"/>
    <property type="match status" value="1"/>
</dbReference>
<gene>
    <name evidence="2" type="ORF">CGC53_03510</name>
</gene>
<dbReference type="KEGG" id="clk:CGC53_03510"/>